<feature type="domain" description="ABC transmembrane type-1" evidence="12">
    <location>
        <begin position="4"/>
        <end position="271"/>
    </location>
</feature>
<dbReference type="InterPro" id="IPR017871">
    <property type="entry name" value="ABC_transporter-like_CS"/>
</dbReference>
<dbReference type="InterPro" id="IPR011527">
    <property type="entry name" value="ABC1_TM_dom"/>
</dbReference>
<feature type="transmembrane region" description="Helical" evidence="10">
    <location>
        <begin position="131"/>
        <end position="148"/>
    </location>
</feature>
<name>C1N113_MICPC</name>
<keyword evidence="4 10" id="KW-0812">Transmembrane</keyword>
<dbReference type="Pfam" id="PF00664">
    <property type="entry name" value="ABC_membrane"/>
    <property type="match status" value="1"/>
</dbReference>
<evidence type="ECO:0000313" key="13">
    <source>
        <dbReference type="EMBL" id="EEH54358.1"/>
    </source>
</evidence>
<evidence type="ECO:0000256" key="10">
    <source>
        <dbReference type="SAM" id="Phobius"/>
    </source>
</evidence>
<dbReference type="STRING" id="564608.C1N113"/>
<dbReference type="InterPro" id="IPR003439">
    <property type="entry name" value="ABC_transporter-like_ATP-bd"/>
</dbReference>
<evidence type="ECO:0000256" key="7">
    <source>
        <dbReference type="ARBA" id="ARBA00022967"/>
    </source>
</evidence>
<dbReference type="CDD" id="cd18572">
    <property type="entry name" value="ABC_6TM_TAP"/>
    <property type="match status" value="1"/>
</dbReference>
<dbReference type="SUPFAM" id="SSF90123">
    <property type="entry name" value="ABC transporter transmembrane region"/>
    <property type="match status" value="1"/>
</dbReference>
<dbReference type="eggNOG" id="KOG0058">
    <property type="taxonomic scope" value="Eukaryota"/>
</dbReference>
<dbReference type="KEGG" id="mpp:MICPUCDRAFT_20532"/>
<evidence type="ECO:0000256" key="6">
    <source>
        <dbReference type="ARBA" id="ARBA00022840"/>
    </source>
</evidence>
<keyword evidence="5" id="KW-0547">Nucleotide-binding</keyword>
<keyword evidence="14" id="KW-1185">Reference proteome</keyword>
<proteinExistence type="inferred from homology"/>
<sequence>MEWPSVPHFTGCLVDAVAIDRDAAAFRRYSVSLLIAALLAGIFAGLRGSVFTVQMARLNARVRRRLFDAVLRQDVGFFDLNKTGDLSSRLNNDCSTVSNALSLNINVMLRNAVNVIGVLCFMLALSWPLTAVTLASLPPTVVVSKVYGRYFKRISKKTQKALAEATEVAEESLGSVKTIRAFAAEPHVSADFASRLQEFCRQNTIEARYVVGYTFCLTAMPMMVTVLVLWYGGMLVLRGMLNPGALVSFMLYQQQLTSCFSSIADVFTAVAVALGAAEKVLELIAKRPKFHAARLVPERCVGRLALEMVCFSYPSRPDRRVLTDFNLAVNPGETVALVGPSGGGKSSVINLIERFYVPDSGVVRLDGRDLADLDPRWLKRRISLVSQEPTLFNRSSEQIVAAAKAANAHEFIAALPGGYEEVVGERGSTLSGGQKQRVAIARALVRDPTVLLLDEATSALDAESEAIVQEALGRVMANYTVVVVAHRLSTIQNASRICVVDKGRIVESGTHRELLERGGAYENLVRHQLSAMSASAASLNSLDRDA</sequence>
<dbReference type="PANTHER" id="PTHR43394">
    <property type="entry name" value="ATP-DEPENDENT PERMEASE MDL1, MITOCHONDRIAL"/>
    <property type="match status" value="1"/>
</dbReference>
<dbReference type="GeneID" id="9686932"/>
<evidence type="ECO:0000256" key="2">
    <source>
        <dbReference type="ARBA" id="ARBA00006493"/>
    </source>
</evidence>
<dbReference type="PROSITE" id="PS50929">
    <property type="entry name" value="ABC_TM1F"/>
    <property type="match status" value="1"/>
</dbReference>
<dbReference type="GO" id="GO:0016020">
    <property type="term" value="C:membrane"/>
    <property type="evidence" value="ECO:0007669"/>
    <property type="project" value="InterPro"/>
</dbReference>
<dbReference type="InterPro" id="IPR039421">
    <property type="entry name" value="Type_1_exporter"/>
</dbReference>
<dbReference type="AlphaFoldDB" id="C1N113"/>
<dbReference type="SUPFAM" id="SSF52540">
    <property type="entry name" value="P-loop containing nucleoside triphosphate hydrolases"/>
    <property type="match status" value="1"/>
</dbReference>
<feature type="transmembrane region" description="Helical" evidence="10">
    <location>
        <begin position="210"/>
        <end position="232"/>
    </location>
</feature>
<dbReference type="OrthoDB" id="6500128at2759"/>
<dbReference type="InterPro" id="IPR036640">
    <property type="entry name" value="ABC1_TM_sf"/>
</dbReference>
<keyword evidence="3" id="KW-0813">Transport</keyword>
<dbReference type="Gene3D" id="1.20.1560.10">
    <property type="entry name" value="ABC transporter type 1, transmembrane domain"/>
    <property type="match status" value="1"/>
</dbReference>
<dbReference type="GO" id="GO:0012505">
    <property type="term" value="C:endomembrane system"/>
    <property type="evidence" value="ECO:0007669"/>
    <property type="project" value="UniProtKB-SubCell"/>
</dbReference>
<dbReference type="FunFam" id="1.20.1560.10:FF:000215">
    <property type="entry name" value="ABC transporter B family member 4"/>
    <property type="match status" value="1"/>
</dbReference>
<dbReference type="Gene3D" id="3.40.50.300">
    <property type="entry name" value="P-loop containing nucleotide triphosphate hydrolases"/>
    <property type="match status" value="1"/>
</dbReference>
<dbReference type="OMA" id="LPMVRVH"/>
<dbReference type="InterPro" id="IPR027417">
    <property type="entry name" value="P-loop_NTPase"/>
</dbReference>
<evidence type="ECO:0000256" key="5">
    <source>
        <dbReference type="ARBA" id="ARBA00022741"/>
    </source>
</evidence>
<dbReference type="Pfam" id="PF00005">
    <property type="entry name" value="ABC_tran"/>
    <property type="match status" value="1"/>
</dbReference>
<dbReference type="PROSITE" id="PS00211">
    <property type="entry name" value="ABC_TRANSPORTER_1"/>
    <property type="match status" value="1"/>
</dbReference>
<keyword evidence="7" id="KW-1278">Translocase</keyword>
<feature type="transmembrane region" description="Helical" evidence="10">
    <location>
        <begin position="31"/>
        <end position="56"/>
    </location>
</feature>
<keyword evidence="9 10" id="KW-0472">Membrane</keyword>
<feature type="domain" description="ABC transporter" evidence="11">
    <location>
        <begin position="304"/>
        <end position="527"/>
    </location>
</feature>
<comment type="subcellular location">
    <subcellularLocation>
        <location evidence="1">Endomembrane system</location>
        <topology evidence="1">Multi-pass membrane protein</topology>
    </subcellularLocation>
</comment>
<organism evidence="14">
    <name type="scientific">Micromonas pusilla (strain CCMP1545)</name>
    <name type="common">Picoplanktonic green alga</name>
    <dbReference type="NCBI Taxonomy" id="564608"/>
    <lineage>
        <taxon>Eukaryota</taxon>
        <taxon>Viridiplantae</taxon>
        <taxon>Chlorophyta</taxon>
        <taxon>Mamiellophyceae</taxon>
        <taxon>Mamiellales</taxon>
        <taxon>Mamiellaceae</taxon>
        <taxon>Micromonas</taxon>
    </lineage>
</organism>
<dbReference type="FunFam" id="3.40.50.300:FF:000140">
    <property type="entry name" value="Lipid A export ATP-binding/permease protein MsbA"/>
    <property type="match status" value="1"/>
</dbReference>
<evidence type="ECO:0000256" key="8">
    <source>
        <dbReference type="ARBA" id="ARBA00022989"/>
    </source>
</evidence>
<dbReference type="EMBL" id="GG663744">
    <property type="protein sequence ID" value="EEH54358.1"/>
    <property type="molecule type" value="Genomic_DNA"/>
</dbReference>
<keyword evidence="6 13" id="KW-0067">ATP-binding</keyword>
<feature type="transmembrane region" description="Helical" evidence="10">
    <location>
        <begin position="107"/>
        <end position="125"/>
    </location>
</feature>
<gene>
    <name evidence="13" type="ORF">MICPUCDRAFT_20532</name>
</gene>
<dbReference type="PANTHER" id="PTHR43394:SF19">
    <property type="entry name" value="ABC TRANSPORTER B FAMILY"/>
    <property type="match status" value="1"/>
</dbReference>
<dbReference type="Proteomes" id="UP000001876">
    <property type="component" value="Unassembled WGS sequence"/>
</dbReference>
<keyword evidence="8 10" id="KW-1133">Transmembrane helix</keyword>
<accession>C1N113</accession>
<dbReference type="RefSeq" id="XP_003061728.1">
    <property type="nucleotide sequence ID" value="XM_003061682.1"/>
</dbReference>
<evidence type="ECO:0000256" key="3">
    <source>
        <dbReference type="ARBA" id="ARBA00022448"/>
    </source>
</evidence>
<evidence type="ECO:0000259" key="11">
    <source>
        <dbReference type="PROSITE" id="PS50893"/>
    </source>
</evidence>
<comment type="similarity">
    <text evidence="2">Belongs to the ABC transporter superfamily. ABCB family. MHC peptide exporter (TC 3.A.1.209) subfamily.</text>
</comment>
<evidence type="ECO:0000313" key="14">
    <source>
        <dbReference type="Proteomes" id="UP000001876"/>
    </source>
</evidence>
<evidence type="ECO:0000259" key="12">
    <source>
        <dbReference type="PROSITE" id="PS50929"/>
    </source>
</evidence>
<dbReference type="GO" id="GO:0005524">
    <property type="term" value="F:ATP binding"/>
    <property type="evidence" value="ECO:0007669"/>
    <property type="project" value="UniProtKB-KW"/>
</dbReference>
<evidence type="ECO:0000256" key="4">
    <source>
        <dbReference type="ARBA" id="ARBA00022692"/>
    </source>
</evidence>
<dbReference type="SMART" id="SM00382">
    <property type="entry name" value="AAA"/>
    <property type="match status" value="1"/>
</dbReference>
<dbReference type="GO" id="GO:0016887">
    <property type="term" value="F:ATP hydrolysis activity"/>
    <property type="evidence" value="ECO:0007669"/>
    <property type="project" value="InterPro"/>
</dbReference>
<dbReference type="PROSITE" id="PS50893">
    <property type="entry name" value="ABC_TRANSPORTER_2"/>
    <property type="match status" value="1"/>
</dbReference>
<dbReference type="InterPro" id="IPR003593">
    <property type="entry name" value="AAA+_ATPase"/>
</dbReference>
<reference evidence="13 14" key="1">
    <citation type="journal article" date="2009" name="Science">
        <title>Green evolution and dynamic adaptations revealed by genomes of the marine picoeukaryotes Micromonas.</title>
        <authorList>
            <person name="Worden A.Z."/>
            <person name="Lee J.H."/>
            <person name="Mock T."/>
            <person name="Rouze P."/>
            <person name="Simmons M.P."/>
            <person name="Aerts A.L."/>
            <person name="Allen A.E."/>
            <person name="Cuvelier M.L."/>
            <person name="Derelle E."/>
            <person name="Everett M.V."/>
            <person name="Foulon E."/>
            <person name="Grimwood J."/>
            <person name="Gundlach H."/>
            <person name="Henrissat B."/>
            <person name="Napoli C."/>
            <person name="McDonald S.M."/>
            <person name="Parker M.S."/>
            <person name="Rombauts S."/>
            <person name="Salamov A."/>
            <person name="Von Dassow P."/>
            <person name="Badger J.H."/>
            <person name="Coutinho P.M."/>
            <person name="Demir E."/>
            <person name="Dubchak I."/>
            <person name="Gentemann C."/>
            <person name="Eikrem W."/>
            <person name="Gready J.E."/>
            <person name="John U."/>
            <person name="Lanier W."/>
            <person name="Lindquist E.A."/>
            <person name="Lucas S."/>
            <person name="Mayer K.F."/>
            <person name="Moreau H."/>
            <person name="Not F."/>
            <person name="Otillar R."/>
            <person name="Panaud O."/>
            <person name="Pangilinan J."/>
            <person name="Paulsen I."/>
            <person name="Piegu B."/>
            <person name="Poliakov A."/>
            <person name="Robbens S."/>
            <person name="Schmutz J."/>
            <person name="Toulza E."/>
            <person name="Wyss T."/>
            <person name="Zelensky A."/>
            <person name="Zhou K."/>
            <person name="Armbrust E.V."/>
            <person name="Bhattacharya D."/>
            <person name="Goodenough U.W."/>
            <person name="Van de Peer Y."/>
            <person name="Grigoriev I.V."/>
        </authorList>
    </citation>
    <scope>NUCLEOTIDE SEQUENCE [LARGE SCALE GENOMIC DNA]</scope>
    <source>
        <strain evidence="13 14">CCMP1545</strain>
    </source>
</reference>
<protein>
    <submittedName>
        <fullName evidence="13">ATP-binding cassette superfamily</fullName>
    </submittedName>
</protein>
<evidence type="ECO:0000256" key="9">
    <source>
        <dbReference type="ARBA" id="ARBA00023136"/>
    </source>
</evidence>
<evidence type="ECO:0000256" key="1">
    <source>
        <dbReference type="ARBA" id="ARBA00004127"/>
    </source>
</evidence>
<dbReference type="GO" id="GO:0015421">
    <property type="term" value="F:ABC-type oligopeptide transporter activity"/>
    <property type="evidence" value="ECO:0007669"/>
    <property type="project" value="TreeGrafter"/>
</dbReference>